<sequence>MFDFVAMRQGKAAGVGAKVVGNERKGRAKGGAASGEVGWTVLGMKTVVLGSLALLLQQQGTNAFVATSSRGAQGTELNVERSRRDAAKTSFFTLVAAAGLPTSATAEIDQLIDLTDEVSIVNKKTMATAKTKREFTDTSANKVDMDSLRQAEKDGSSLLDSLAAQSDVEQRQRIEQEKAESRANRWNTF</sequence>
<dbReference type="EMBL" id="AGNL01002434">
    <property type="protein sequence ID" value="EJK76230.1"/>
    <property type="molecule type" value="Genomic_DNA"/>
</dbReference>
<evidence type="ECO:0000313" key="3">
    <source>
        <dbReference type="Proteomes" id="UP000266841"/>
    </source>
</evidence>
<name>K0TFW9_THAOC</name>
<dbReference type="eggNOG" id="ENOG502R0NV">
    <property type="taxonomic scope" value="Eukaryota"/>
</dbReference>
<gene>
    <name evidence="2" type="ORF">THAOC_02022</name>
</gene>
<reference evidence="2 3" key="1">
    <citation type="journal article" date="2012" name="Genome Biol.">
        <title>Genome and low-iron response of an oceanic diatom adapted to chronic iron limitation.</title>
        <authorList>
            <person name="Lommer M."/>
            <person name="Specht M."/>
            <person name="Roy A.S."/>
            <person name="Kraemer L."/>
            <person name="Andreson R."/>
            <person name="Gutowska M.A."/>
            <person name="Wolf J."/>
            <person name="Bergner S.V."/>
            <person name="Schilhabel M.B."/>
            <person name="Klostermeier U.C."/>
            <person name="Beiko R.G."/>
            <person name="Rosenstiel P."/>
            <person name="Hippler M."/>
            <person name="Laroche J."/>
        </authorList>
    </citation>
    <scope>NUCLEOTIDE SEQUENCE [LARGE SCALE GENOMIC DNA]</scope>
    <source>
        <strain evidence="2 3">CCMP1005</strain>
    </source>
</reference>
<proteinExistence type="predicted"/>
<evidence type="ECO:0000313" key="2">
    <source>
        <dbReference type="EMBL" id="EJK76230.1"/>
    </source>
</evidence>
<evidence type="ECO:0000256" key="1">
    <source>
        <dbReference type="SAM" id="MobiDB-lite"/>
    </source>
</evidence>
<organism evidence="2 3">
    <name type="scientific">Thalassiosira oceanica</name>
    <name type="common">Marine diatom</name>
    <dbReference type="NCBI Taxonomy" id="159749"/>
    <lineage>
        <taxon>Eukaryota</taxon>
        <taxon>Sar</taxon>
        <taxon>Stramenopiles</taxon>
        <taxon>Ochrophyta</taxon>
        <taxon>Bacillariophyta</taxon>
        <taxon>Coscinodiscophyceae</taxon>
        <taxon>Thalassiosirophycidae</taxon>
        <taxon>Thalassiosirales</taxon>
        <taxon>Thalassiosiraceae</taxon>
        <taxon>Thalassiosira</taxon>
    </lineage>
</organism>
<keyword evidence="3" id="KW-1185">Reference proteome</keyword>
<feature type="region of interest" description="Disordered" evidence="1">
    <location>
        <begin position="162"/>
        <end position="189"/>
    </location>
</feature>
<comment type="caution">
    <text evidence="2">The sequence shown here is derived from an EMBL/GenBank/DDBJ whole genome shotgun (WGS) entry which is preliminary data.</text>
</comment>
<dbReference type="AlphaFoldDB" id="K0TFW9"/>
<protein>
    <submittedName>
        <fullName evidence="2">Uncharacterized protein</fullName>
    </submittedName>
</protein>
<dbReference type="Proteomes" id="UP000266841">
    <property type="component" value="Unassembled WGS sequence"/>
</dbReference>
<feature type="compositionally biased region" description="Basic and acidic residues" evidence="1">
    <location>
        <begin position="168"/>
        <end position="183"/>
    </location>
</feature>
<accession>K0TFW9</accession>